<dbReference type="SUPFAM" id="SSF53850">
    <property type="entry name" value="Periplasmic binding protein-like II"/>
    <property type="match status" value="1"/>
</dbReference>
<dbReference type="InterPro" id="IPR026045">
    <property type="entry name" value="Ferric-bd"/>
</dbReference>
<dbReference type="AlphaFoldDB" id="A0A554NAJ3"/>
<accession>A0A554NAJ3</accession>
<gene>
    <name evidence="2" type="ORF">DP107_09265</name>
</gene>
<dbReference type="EMBL" id="QMDX01000004">
    <property type="protein sequence ID" value="TSD14416.1"/>
    <property type="molecule type" value="Genomic_DNA"/>
</dbReference>
<dbReference type="PANTHER" id="PTHR30006:SF24">
    <property type="entry name" value="SLL0237 PROTEIN"/>
    <property type="match status" value="1"/>
</dbReference>
<reference evidence="2 3" key="1">
    <citation type="submission" date="2018-06" db="EMBL/GenBank/DDBJ databases">
        <title>Natronomonas sp. F16-60 a new haloarchaeon isolated from a solar saltern of Isla Cristina, Huelva, Spain.</title>
        <authorList>
            <person name="Duran-Viseras A."/>
            <person name="Sanchez-Porro C."/>
            <person name="Ventosa A."/>
        </authorList>
    </citation>
    <scope>NUCLEOTIDE SEQUENCE [LARGE SCALE GENOMIC DNA]</scope>
    <source>
        <strain evidence="2 3">F16-60</strain>
    </source>
</reference>
<dbReference type="Pfam" id="PF13416">
    <property type="entry name" value="SBP_bac_8"/>
    <property type="match status" value="1"/>
</dbReference>
<dbReference type="PANTHER" id="PTHR30006">
    <property type="entry name" value="THIAMINE-BINDING PERIPLASMIC PROTEIN-RELATED"/>
    <property type="match status" value="1"/>
</dbReference>
<sequence length="387" mass="40576">MTEGGRDGRSRRRFLAAAGAASATALAGCNGILNDGGGDGTGAPAAATFDDFRGSGANIGGRGEITGTRVADLPDLSGQLNIYLGGGEGGLYTDLLSLFGQVYPDFEPNVRLEPSTQLASKIREEQSAGGSFADVFWAVDAGSLAAVASEGYTRALPDDVVEVVPDQFRPDNAWTGVAGRARAVPYNTDQLSASEVPDTVREFPDTAALRDSMGWAPTYGSFQAFVTAMRLLRGDEATRQWVTDMQDAGAAGYANEFLISNAVADGELAAGFANHYYALRVKAQRPDAPIDLAFTSGDAGALINVSGAEVLEGTERVDLAENFIAHLLTAEAQEFFATRTFAYPMVPGVPPVGGLPRVDELSPPDIDLRQLDDVGGTIDLLRETGAL</sequence>
<dbReference type="PROSITE" id="PS51318">
    <property type="entry name" value="TAT"/>
    <property type="match status" value="1"/>
</dbReference>
<evidence type="ECO:0000256" key="1">
    <source>
        <dbReference type="ARBA" id="ARBA00022729"/>
    </source>
</evidence>
<dbReference type="InterPro" id="IPR006059">
    <property type="entry name" value="SBP"/>
</dbReference>
<dbReference type="Proteomes" id="UP000319894">
    <property type="component" value="Unassembled WGS sequence"/>
</dbReference>
<dbReference type="InterPro" id="IPR006311">
    <property type="entry name" value="TAT_signal"/>
</dbReference>
<keyword evidence="3" id="KW-1185">Reference proteome</keyword>
<protein>
    <submittedName>
        <fullName evidence="2">Iron ABC transporter substrate-binding protein</fullName>
    </submittedName>
</protein>
<dbReference type="OrthoDB" id="305188at2157"/>
<dbReference type="PIRSF" id="PIRSF002825">
    <property type="entry name" value="CfbpA"/>
    <property type="match status" value="1"/>
</dbReference>
<proteinExistence type="predicted"/>
<evidence type="ECO:0000313" key="2">
    <source>
        <dbReference type="EMBL" id="TSD14416.1"/>
    </source>
</evidence>
<keyword evidence="1" id="KW-0732">Signal</keyword>
<dbReference type="PROSITE" id="PS51257">
    <property type="entry name" value="PROKAR_LIPOPROTEIN"/>
    <property type="match status" value="1"/>
</dbReference>
<organism evidence="2 3">
    <name type="scientific">Haloglomus irregulare</name>
    <dbReference type="NCBI Taxonomy" id="2234134"/>
    <lineage>
        <taxon>Archaea</taxon>
        <taxon>Methanobacteriati</taxon>
        <taxon>Methanobacteriota</taxon>
        <taxon>Stenosarchaea group</taxon>
        <taxon>Halobacteria</taxon>
        <taxon>Halobacteriales</taxon>
        <taxon>Natronomonadaceae</taxon>
        <taxon>Haloglomus</taxon>
    </lineage>
</organism>
<comment type="caution">
    <text evidence="2">The sequence shown here is derived from an EMBL/GenBank/DDBJ whole genome shotgun (WGS) entry which is preliminary data.</text>
</comment>
<dbReference type="RefSeq" id="WP_144261868.1">
    <property type="nucleotide sequence ID" value="NZ_QMDX01000004.1"/>
</dbReference>
<evidence type="ECO:0000313" key="3">
    <source>
        <dbReference type="Proteomes" id="UP000319894"/>
    </source>
</evidence>
<dbReference type="Gene3D" id="3.40.190.10">
    <property type="entry name" value="Periplasmic binding protein-like II"/>
    <property type="match status" value="2"/>
</dbReference>
<name>A0A554NAJ3_9EURY</name>
<dbReference type="InParanoid" id="A0A554NAJ3"/>